<sequence>MFVPPITPVNQHVVVLAEQVTEAVATGCSCKWLKINIQRLGTAASDAAVDGQWVVGPTEPHASILSISHDTFEPLSEALAPLVDSFNFNTPSSIYILLHVGVPSEINSSLAHVVVPVNEVVACTRTSLWTHTKASSVRQALRDFSHSFHEASTEHRARATSKKGVMSPFQLHSKSVPFAPLDSNQCRLRRLIEGNEPRSSAVGDRMR</sequence>
<evidence type="ECO:0000313" key="2">
    <source>
        <dbReference type="Proteomes" id="UP001163321"/>
    </source>
</evidence>
<accession>A0ACC0WMI9</accession>
<dbReference type="EMBL" id="CM047589">
    <property type="protein sequence ID" value="KAI9919890.1"/>
    <property type="molecule type" value="Genomic_DNA"/>
</dbReference>
<keyword evidence="2" id="KW-1185">Reference proteome</keyword>
<name>A0ACC0WMI9_9STRA</name>
<proteinExistence type="predicted"/>
<reference evidence="1 2" key="1">
    <citation type="journal article" date="2022" name="bioRxiv">
        <title>The genome of the oomycete Peronosclerospora sorghi, a cosmopolitan pathogen of maize and sorghum, is inflated with dispersed pseudogenes.</title>
        <authorList>
            <person name="Fletcher K."/>
            <person name="Martin F."/>
            <person name="Isakeit T."/>
            <person name="Cavanaugh K."/>
            <person name="Magill C."/>
            <person name="Michelmore R."/>
        </authorList>
    </citation>
    <scope>NUCLEOTIDE SEQUENCE [LARGE SCALE GENOMIC DNA]</scope>
    <source>
        <strain evidence="1">P6</strain>
    </source>
</reference>
<comment type="caution">
    <text evidence="1">The sequence shown here is derived from an EMBL/GenBank/DDBJ whole genome shotgun (WGS) entry which is preliminary data.</text>
</comment>
<evidence type="ECO:0000313" key="1">
    <source>
        <dbReference type="EMBL" id="KAI9919890.1"/>
    </source>
</evidence>
<gene>
    <name evidence="1" type="ORF">PsorP6_015938</name>
</gene>
<protein>
    <submittedName>
        <fullName evidence="1">Uncharacterized protein</fullName>
    </submittedName>
</protein>
<organism evidence="1 2">
    <name type="scientific">Peronosclerospora sorghi</name>
    <dbReference type="NCBI Taxonomy" id="230839"/>
    <lineage>
        <taxon>Eukaryota</taxon>
        <taxon>Sar</taxon>
        <taxon>Stramenopiles</taxon>
        <taxon>Oomycota</taxon>
        <taxon>Peronosporomycetes</taxon>
        <taxon>Peronosporales</taxon>
        <taxon>Peronosporaceae</taxon>
        <taxon>Peronosclerospora</taxon>
    </lineage>
</organism>
<dbReference type="Proteomes" id="UP001163321">
    <property type="component" value="Chromosome 10"/>
</dbReference>